<dbReference type="Proteomes" id="UP000827609">
    <property type="component" value="Segment"/>
</dbReference>
<sequence length="114" mass="13232">MKRRIIRIDQSEFNGEALVFPPSFNITGIDVVVLVTVKHEDFGGLKFQDTYRVNELRVSEHTNPLRQEIEIVEYSKLPNDEAIFTRLLDVDYFDDDIAERDLRLYDAPTTIVTA</sequence>
<dbReference type="EMBL" id="MZ475896">
    <property type="protein sequence ID" value="QYW04931.1"/>
    <property type="molecule type" value="Genomic_DNA"/>
</dbReference>
<name>A0AAE8BLY9_9CAUD</name>
<proteinExistence type="predicted"/>
<organism evidence="1 2">
    <name type="scientific">Erwinia phage pEa_SNUABM_7</name>
    <dbReference type="NCBI Taxonomy" id="2866695"/>
    <lineage>
        <taxon>Viruses</taxon>
        <taxon>Duplodnaviria</taxon>
        <taxon>Heunggongvirae</taxon>
        <taxon>Uroviricota</taxon>
        <taxon>Caudoviricetes</taxon>
        <taxon>Snuvirus</taxon>
        <taxon>Snuvirus SNUABM7</taxon>
    </lineage>
</organism>
<accession>A0AAE8BLY9</accession>
<evidence type="ECO:0000313" key="1">
    <source>
        <dbReference type="EMBL" id="QYW04931.1"/>
    </source>
</evidence>
<keyword evidence="2" id="KW-1185">Reference proteome</keyword>
<reference evidence="1" key="1">
    <citation type="submission" date="2021-06" db="EMBL/GenBank/DDBJ databases">
        <title>Complete genome sequence of Erwinia phage pEa_SNUABM_7.</title>
        <authorList>
            <person name="Kim S.G."/>
            <person name="Park S.C."/>
        </authorList>
    </citation>
    <scope>NUCLEOTIDE SEQUENCE</scope>
</reference>
<gene>
    <name evidence="1" type="ORF">pEaSNUABM7_00263</name>
</gene>
<protein>
    <submittedName>
        <fullName evidence="1">Uncharacterized protein</fullName>
    </submittedName>
</protein>
<evidence type="ECO:0000313" key="2">
    <source>
        <dbReference type="Proteomes" id="UP000827609"/>
    </source>
</evidence>